<evidence type="ECO:0000313" key="3">
    <source>
        <dbReference type="Proteomes" id="UP001169063"/>
    </source>
</evidence>
<organism evidence="2 3">
    <name type="scientific">Peiella sedimenti</name>
    <dbReference type="NCBI Taxonomy" id="3061083"/>
    <lineage>
        <taxon>Bacteria</taxon>
        <taxon>Pseudomonadati</taxon>
        <taxon>Pseudomonadota</taxon>
        <taxon>Alphaproteobacteria</taxon>
        <taxon>Caulobacterales</taxon>
        <taxon>Caulobacteraceae</taxon>
        <taxon>Peiella</taxon>
    </lineage>
</organism>
<evidence type="ECO:0000256" key="1">
    <source>
        <dbReference type="SAM" id="Phobius"/>
    </source>
</evidence>
<name>A0ABT8SPN1_9CAUL</name>
<accession>A0ABT8SPN1</accession>
<proteinExistence type="predicted"/>
<feature type="transmembrane region" description="Helical" evidence="1">
    <location>
        <begin position="31"/>
        <end position="48"/>
    </location>
</feature>
<evidence type="ECO:0000313" key="2">
    <source>
        <dbReference type="EMBL" id="MDO1560454.1"/>
    </source>
</evidence>
<dbReference type="EMBL" id="JAUKTR010000006">
    <property type="protein sequence ID" value="MDO1560454.1"/>
    <property type="molecule type" value="Genomic_DNA"/>
</dbReference>
<dbReference type="Proteomes" id="UP001169063">
    <property type="component" value="Unassembled WGS sequence"/>
</dbReference>
<comment type="caution">
    <text evidence="2">The sequence shown here is derived from an EMBL/GenBank/DDBJ whole genome shotgun (WGS) entry which is preliminary data.</text>
</comment>
<keyword evidence="3" id="KW-1185">Reference proteome</keyword>
<keyword evidence="1" id="KW-0472">Membrane</keyword>
<keyword evidence="1" id="KW-0812">Transmembrane</keyword>
<reference evidence="2" key="1">
    <citation type="submission" date="2023-07" db="EMBL/GenBank/DDBJ databases">
        <title>Brevundimonas soil sp. nov., isolated from the soil of chemical plant.</title>
        <authorList>
            <person name="Wu N."/>
        </authorList>
    </citation>
    <scope>NUCLEOTIDE SEQUENCE</scope>
    <source>
        <strain evidence="2">XZ-24</strain>
    </source>
</reference>
<keyword evidence="1" id="KW-1133">Transmembrane helix</keyword>
<dbReference type="RefSeq" id="WP_302110885.1">
    <property type="nucleotide sequence ID" value="NZ_JAUKTR010000006.1"/>
</dbReference>
<gene>
    <name evidence="2" type="ORF">Q0812_13550</name>
</gene>
<sequence>MKSVHFLASGGAALLLFLALAAVGVALGAALVSALAVALLALVGWTILRRRLPALRSRTREGGS</sequence>
<protein>
    <submittedName>
        <fullName evidence="2">Uncharacterized protein</fullName>
    </submittedName>
</protein>